<dbReference type="PANTHER" id="PTHR43537:SF53">
    <property type="entry name" value="HTH-TYPE TRANSCRIPTIONAL REPRESSOR NANR"/>
    <property type="match status" value="1"/>
</dbReference>
<evidence type="ECO:0000313" key="6">
    <source>
        <dbReference type="Proteomes" id="UP001363010"/>
    </source>
</evidence>
<evidence type="ECO:0000313" key="5">
    <source>
        <dbReference type="EMBL" id="MEJ8823715.1"/>
    </source>
</evidence>
<gene>
    <name evidence="5" type="ORF">WKW80_17010</name>
</gene>
<keyword evidence="2" id="KW-0238">DNA-binding</keyword>
<feature type="domain" description="HTH gntR-type" evidence="4">
    <location>
        <begin position="17"/>
        <end position="84"/>
    </location>
</feature>
<protein>
    <submittedName>
        <fullName evidence="5">GntR family transcriptional regulator</fullName>
    </submittedName>
</protein>
<dbReference type="Gene3D" id="1.20.120.530">
    <property type="entry name" value="GntR ligand-binding domain-like"/>
    <property type="match status" value="1"/>
</dbReference>
<organism evidence="5 6">
    <name type="scientific">Variovorax humicola</name>
    <dbReference type="NCBI Taxonomy" id="1769758"/>
    <lineage>
        <taxon>Bacteria</taxon>
        <taxon>Pseudomonadati</taxon>
        <taxon>Pseudomonadota</taxon>
        <taxon>Betaproteobacteria</taxon>
        <taxon>Burkholderiales</taxon>
        <taxon>Comamonadaceae</taxon>
        <taxon>Variovorax</taxon>
    </lineage>
</organism>
<dbReference type="SUPFAM" id="SSF46785">
    <property type="entry name" value="Winged helix' DNA-binding domain"/>
    <property type="match status" value="1"/>
</dbReference>
<evidence type="ECO:0000256" key="1">
    <source>
        <dbReference type="ARBA" id="ARBA00023015"/>
    </source>
</evidence>
<evidence type="ECO:0000259" key="4">
    <source>
        <dbReference type="PROSITE" id="PS50949"/>
    </source>
</evidence>
<dbReference type="SMART" id="SM00895">
    <property type="entry name" value="FCD"/>
    <property type="match status" value="1"/>
</dbReference>
<keyword evidence="6" id="KW-1185">Reference proteome</keyword>
<dbReference type="Pfam" id="PF00392">
    <property type="entry name" value="GntR"/>
    <property type="match status" value="1"/>
</dbReference>
<dbReference type="InterPro" id="IPR036390">
    <property type="entry name" value="WH_DNA-bd_sf"/>
</dbReference>
<comment type="caution">
    <text evidence="5">The sequence shown here is derived from an EMBL/GenBank/DDBJ whole genome shotgun (WGS) entry which is preliminary data.</text>
</comment>
<dbReference type="InterPro" id="IPR008920">
    <property type="entry name" value="TF_FadR/GntR_C"/>
</dbReference>
<dbReference type="SMART" id="SM00345">
    <property type="entry name" value="HTH_GNTR"/>
    <property type="match status" value="1"/>
</dbReference>
<dbReference type="SUPFAM" id="SSF48008">
    <property type="entry name" value="GntR ligand-binding domain-like"/>
    <property type="match status" value="1"/>
</dbReference>
<dbReference type="Pfam" id="PF07729">
    <property type="entry name" value="FCD"/>
    <property type="match status" value="1"/>
</dbReference>
<dbReference type="Proteomes" id="UP001363010">
    <property type="component" value="Unassembled WGS sequence"/>
</dbReference>
<dbReference type="InterPro" id="IPR036388">
    <property type="entry name" value="WH-like_DNA-bd_sf"/>
</dbReference>
<sequence>MPKKMIAPKESGGTGREQSVDAIAEKISTAILEHRLAPGTKLGEDRLATIFGASRAKVREVLARLAHEQIVELVPQRGAHVAKPTIEQAQDVFEARRLIEPGVLRRLISTMDDFKMQRLRRHLELEADARLRNDARAVVRLSGEFHLLLAELAGNSALARTMRELSTLTCLIISLYDAPTATSCRADEHEEIVDAIKRNDTRRAETLMLHHLEHIQQSLKLDASSDEADLESIFGLQ</sequence>
<keyword evidence="3" id="KW-0804">Transcription</keyword>
<dbReference type="RefSeq" id="WP_340364744.1">
    <property type="nucleotide sequence ID" value="NZ_JBBKZV010000009.1"/>
</dbReference>
<proteinExistence type="predicted"/>
<accession>A0ABU8W0Z3</accession>
<dbReference type="PROSITE" id="PS50949">
    <property type="entry name" value="HTH_GNTR"/>
    <property type="match status" value="1"/>
</dbReference>
<reference evidence="5 6" key="1">
    <citation type="submission" date="2024-03" db="EMBL/GenBank/DDBJ databases">
        <title>Novel species of the genus Variovorax.</title>
        <authorList>
            <person name="Liu Q."/>
            <person name="Xin Y.-H."/>
        </authorList>
    </citation>
    <scope>NUCLEOTIDE SEQUENCE [LARGE SCALE GENOMIC DNA]</scope>
    <source>
        <strain evidence="5 6">KACC 18501</strain>
    </source>
</reference>
<dbReference type="InterPro" id="IPR000524">
    <property type="entry name" value="Tscrpt_reg_HTH_GntR"/>
</dbReference>
<name>A0ABU8W0Z3_9BURK</name>
<dbReference type="EMBL" id="JBBKZV010000009">
    <property type="protein sequence ID" value="MEJ8823715.1"/>
    <property type="molecule type" value="Genomic_DNA"/>
</dbReference>
<evidence type="ECO:0000256" key="2">
    <source>
        <dbReference type="ARBA" id="ARBA00023125"/>
    </source>
</evidence>
<evidence type="ECO:0000256" key="3">
    <source>
        <dbReference type="ARBA" id="ARBA00023163"/>
    </source>
</evidence>
<dbReference type="Gene3D" id="1.10.10.10">
    <property type="entry name" value="Winged helix-like DNA-binding domain superfamily/Winged helix DNA-binding domain"/>
    <property type="match status" value="1"/>
</dbReference>
<dbReference type="PANTHER" id="PTHR43537">
    <property type="entry name" value="TRANSCRIPTIONAL REGULATOR, GNTR FAMILY"/>
    <property type="match status" value="1"/>
</dbReference>
<dbReference type="InterPro" id="IPR011711">
    <property type="entry name" value="GntR_C"/>
</dbReference>
<keyword evidence="1" id="KW-0805">Transcription regulation</keyword>